<protein>
    <submittedName>
        <fullName evidence="1">Uncharacterized protein</fullName>
    </submittedName>
</protein>
<sequence length="85" mass="8986">MLTGTLPSELSQIAALETFQGQNNNFTGPVVPNWEANQSSSVIEEWDVSGNLFVTGVVTQTLCGAWKFTCSGILCGCDCPCPTAV</sequence>
<name>A0A9N8DFD6_9STRA</name>
<accession>A0A9N8DFD6</accession>
<dbReference type="Proteomes" id="UP001153069">
    <property type="component" value="Unassembled WGS sequence"/>
</dbReference>
<gene>
    <name evidence="1" type="ORF">SEMRO_92_G048040.1</name>
</gene>
<dbReference type="InterPro" id="IPR032675">
    <property type="entry name" value="LRR_dom_sf"/>
</dbReference>
<proteinExistence type="predicted"/>
<reference evidence="1" key="1">
    <citation type="submission" date="2020-06" db="EMBL/GenBank/DDBJ databases">
        <authorList>
            <consortium name="Plant Systems Biology data submission"/>
        </authorList>
    </citation>
    <scope>NUCLEOTIDE SEQUENCE</scope>
    <source>
        <strain evidence="1">D6</strain>
    </source>
</reference>
<evidence type="ECO:0000313" key="2">
    <source>
        <dbReference type="Proteomes" id="UP001153069"/>
    </source>
</evidence>
<evidence type="ECO:0000313" key="1">
    <source>
        <dbReference type="EMBL" id="CAB9500790.1"/>
    </source>
</evidence>
<organism evidence="1 2">
    <name type="scientific">Seminavis robusta</name>
    <dbReference type="NCBI Taxonomy" id="568900"/>
    <lineage>
        <taxon>Eukaryota</taxon>
        <taxon>Sar</taxon>
        <taxon>Stramenopiles</taxon>
        <taxon>Ochrophyta</taxon>
        <taxon>Bacillariophyta</taxon>
        <taxon>Bacillariophyceae</taxon>
        <taxon>Bacillariophycidae</taxon>
        <taxon>Naviculales</taxon>
        <taxon>Naviculaceae</taxon>
        <taxon>Seminavis</taxon>
    </lineage>
</organism>
<comment type="caution">
    <text evidence="1">The sequence shown here is derived from an EMBL/GenBank/DDBJ whole genome shotgun (WGS) entry which is preliminary data.</text>
</comment>
<dbReference type="Gene3D" id="3.80.10.10">
    <property type="entry name" value="Ribonuclease Inhibitor"/>
    <property type="match status" value="1"/>
</dbReference>
<dbReference type="EMBL" id="CAICTM010000091">
    <property type="protein sequence ID" value="CAB9500790.1"/>
    <property type="molecule type" value="Genomic_DNA"/>
</dbReference>
<dbReference type="AlphaFoldDB" id="A0A9N8DFD6"/>
<keyword evidence="2" id="KW-1185">Reference proteome</keyword>